<evidence type="ECO:0000313" key="2">
    <source>
        <dbReference type="EMBL" id="AUJ32435.1"/>
    </source>
</evidence>
<protein>
    <submittedName>
        <fullName evidence="2">Uncharacterized protein</fullName>
    </submittedName>
</protein>
<sequence>MKYKKVLFLSTTAILGTFWLYKHQKNQVSKITANEVEELAGKIEHVQTAIQKIKTQTQQLTNQLNNEKFSEQLANSLTDYQFQIEPILKRIQKLSKKIQ</sequence>
<dbReference type="RefSeq" id="WP_057886832.1">
    <property type="nucleotide sequence ID" value="NZ_CP018180.1"/>
</dbReference>
<dbReference type="Proteomes" id="UP000324497">
    <property type="component" value="Chromosome"/>
</dbReference>
<name>A0A3S6R1I1_9LACO</name>
<dbReference type="GeneID" id="78521086"/>
<accession>A0A3S6R1I1</accession>
<keyword evidence="3" id="KW-1185">Reference proteome</keyword>
<reference evidence="2 3" key="1">
    <citation type="submission" date="2016-11" db="EMBL/GenBank/DDBJ databases">
        <title>Interaction between Lactobacillus species and yeast in water kefir.</title>
        <authorList>
            <person name="Behr J."/>
            <person name="Xu D."/>
            <person name="Vogel R.F."/>
        </authorList>
    </citation>
    <scope>NUCLEOTIDE SEQUENCE [LARGE SCALE GENOMIC DNA]</scope>
    <source>
        <strain evidence="2 3">TMW 1.1827</strain>
    </source>
</reference>
<organism evidence="2 3">
    <name type="scientific">Liquorilactobacillus nagelii</name>
    <dbReference type="NCBI Taxonomy" id="82688"/>
    <lineage>
        <taxon>Bacteria</taxon>
        <taxon>Bacillati</taxon>
        <taxon>Bacillota</taxon>
        <taxon>Bacilli</taxon>
        <taxon>Lactobacillales</taxon>
        <taxon>Lactobacillaceae</taxon>
        <taxon>Liquorilactobacillus</taxon>
    </lineage>
</organism>
<keyword evidence="1" id="KW-0175">Coiled coil</keyword>
<evidence type="ECO:0000313" key="3">
    <source>
        <dbReference type="Proteomes" id="UP000324497"/>
    </source>
</evidence>
<gene>
    <name evidence="2" type="ORF">BSQ50_07575</name>
</gene>
<evidence type="ECO:0000256" key="1">
    <source>
        <dbReference type="SAM" id="Coils"/>
    </source>
</evidence>
<feature type="coiled-coil region" evidence="1">
    <location>
        <begin position="36"/>
        <end position="63"/>
    </location>
</feature>
<proteinExistence type="predicted"/>
<dbReference type="KEGG" id="lng:BSQ50_07575"/>
<dbReference type="AlphaFoldDB" id="A0A3S6R1I1"/>
<dbReference type="EMBL" id="CP018180">
    <property type="protein sequence ID" value="AUJ32435.1"/>
    <property type="molecule type" value="Genomic_DNA"/>
</dbReference>